<name>A0A2I2G948_9EURO</name>
<comment type="caution">
    <text evidence="3">The sequence shown here is derived from an EMBL/GenBank/DDBJ whole genome shotgun (WGS) entry which is preliminary data.</text>
</comment>
<sequence>MISSLQRTITSQSRSCRGWFWRLNSIRTVAISPIDVSSCPSSPKSSPSSIAPSQRRSVVDAASSMPRECTVSELYSLFLLTPTSSLLSGSYGPGLRASDQTMDTLPSCSPPFFLFTTHPRLLSPIILLFFDPGLIWFLLVNVFNVSARHNQAIMYLPPVPKGLSLSSPPLLPCSTPYSPSPSPSYLPTCPPLTS</sequence>
<accession>A0A2I2G948</accession>
<proteinExistence type="predicted"/>
<feature type="transmembrane region" description="Helical" evidence="2">
    <location>
        <begin position="121"/>
        <end position="143"/>
    </location>
</feature>
<dbReference type="VEuPathDB" id="FungiDB:P170DRAFT_183010"/>
<feature type="compositionally biased region" description="Low complexity" evidence="1">
    <location>
        <begin position="37"/>
        <end position="53"/>
    </location>
</feature>
<keyword evidence="2" id="KW-1133">Transmembrane helix</keyword>
<gene>
    <name evidence="3" type="ORF">P170DRAFT_183010</name>
</gene>
<keyword evidence="2" id="KW-0812">Transmembrane</keyword>
<keyword evidence="4" id="KW-1185">Reference proteome</keyword>
<feature type="compositionally biased region" description="Pro residues" evidence="1">
    <location>
        <begin position="178"/>
        <end position="194"/>
    </location>
</feature>
<organism evidence="3 4">
    <name type="scientific">Aspergillus steynii IBT 23096</name>
    <dbReference type="NCBI Taxonomy" id="1392250"/>
    <lineage>
        <taxon>Eukaryota</taxon>
        <taxon>Fungi</taxon>
        <taxon>Dikarya</taxon>
        <taxon>Ascomycota</taxon>
        <taxon>Pezizomycotina</taxon>
        <taxon>Eurotiomycetes</taxon>
        <taxon>Eurotiomycetidae</taxon>
        <taxon>Eurotiales</taxon>
        <taxon>Aspergillaceae</taxon>
        <taxon>Aspergillus</taxon>
        <taxon>Aspergillus subgen. Circumdati</taxon>
    </lineage>
</organism>
<reference evidence="3 4" key="1">
    <citation type="submission" date="2016-12" db="EMBL/GenBank/DDBJ databases">
        <title>The genomes of Aspergillus section Nigri reveals drivers in fungal speciation.</title>
        <authorList>
            <consortium name="DOE Joint Genome Institute"/>
            <person name="Vesth T.C."/>
            <person name="Nybo J."/>
            <person name="Theobald S."/>
            <person name="Brandl J."/>
            <person name="Frisvad J.C."/>
            <person name="Nielsen K.F."/>
            <person name="Lyhne E.K."/>
            <person name="Kogle M.E."/>
            <person name="Kuo A."/>
            <person name="Riley R."/>
            <person name="Clum A."/>
            <person name="Nolan M."/>
            <person name="Lipzen A."/>
            <person name="Salamov A."/>
            <person name="Henrissat B."/>
            <person name="Wiebenga A."/>
            <person name="De Vries R.P."/>
            <person name="Grigoriev I.V."/>
            <person name="Mortensen U.H."/>
            <person name="Andersen M.R."/>
            <person name="Baker S.E."/>
        </authorList>
    </citation>
    <scope>NUCLEOTIDE SEQUENCE [LARGE SCALE GENOMIC DNA]</scope>
    <source>
        <strain evidence="3 4">IBT 23096</strain>
    </source>
</reference>
<dbReference type="RefSeq" id="XP_024704680.1">
    <property type="nucleotide sequence ID" value="XM_024842670.1"/>
</dbReference>
<evidence type="ECO:0000313" key="3">
    <source>
        <dbReference type="EMBL" id="PLB49378.1"/>
    </source>
</evidence>
<feature type="region of interest" description="Disordered" evidence="1">
    <location>
        <begin position="175"/>
        <end position="194"/>
    </location>
</feature>
<dbReference type="AlphaFoldDB" id="A0A2I2G948"/>
<evidence type="ECO:0000313" key="4">
    <source>
        <dbReference type="Proteomes" id="UP000234275"/>
    </source>
</evidence>
<feature type="region of interest" description="Disordered" evidence="1">
    <location>
        <begin position="36"/>
        <end position="55"/>
    </location>
</feature>
<protein>
    <submittedName>
        <fullName evidence="3">Uncharacterized protein</fullName>
    </submittedName>
</protein>
<dbReference type="EMBL" id="MSFO01000004">
    <property type="protein sequence ID" value="PLB49378.1"/>
    <property type="molecule type" value="Genomic_DNA"/>
</dbReference>
<dbReference type="Proteomes" id="UP000234275">
    <property type="component" value="Unassembled WGS sequence"/>
</dbReference>
<evidence type="ECO:0000256" key="1">
    <source>
        <dbReference type="SAM" id="MobiDB-lite"/>
    </source>
</evidence>
<dbReference type="GeneID" id="36550368"/>
<keyword evidence="2" id="KW-0472">Membrane</keyword>
<evidence type="ECO:0000256" key="2">
    <source>
        <dbReference type="SAM" id="Phobius"/>
    </source>
</evidence>